<dbReference type="STRING" id="113226.A0A139IHA4"/>
<feature type="domain" description="BTB" evidence="2">
    <location>
        <begin position="12"/>
        <end position="74"/>
    </location>
</feature>
<dbReference type="OrthoDB" id="9997739at2759"/>
<dbReference type="PANTHER" id="PTHR47843">
    <property type="entry name" value="BTB DOMAIN-CONTAINING PROTEIN-RELATED"/>
    <property type="match status" value="1"/>
</dbReference>
<evidence type="ECO:0000313" key="3">
    <source>
        <dbReference type="EMBL" id="KXT13975.1"/>
    </source>
</evidence>
<organism evidence="3 4">
    <name type="scientific">Pseudocercospora musae</name>
    <dbReference type="NCBI Taxonomy" id="113226"/>
    <lineage>
        <taxon>Eukaryota</taxon>
        <taxon>Fungi</taxon>
        <taxon>Dikarya</taxon>
        <taxon>Ascomycota</taxon>
        <taxon>Pezizomycotina</taxon>
        <taxon>Dothideomycetes</taxon>
        <taxon>Dothideomycetidae</taxon>
        <taxon>Mycosphaerellales</taxon>
        <taxon>Mycosphaerellaceae</taxon>
        <taxon>Pseudocercospora</taxon>
    </lineage>
</organism>
<keyword evidence="4" id="KW-1185">Reference proteome</keyword>
<name>A0A139IHA4_9PEZI</name>
<reference evidence="3 4" key="1">
    <citation type="submission" date="2015-07" db="EMBL/GenBank/DDBJ databases">
        <title>Comparative genomics of the Sigatoka disease complex on banana suggests a link between parallel evolutionary changes in Pseudocercospora fijiensis and Pseudocercospora eumusae and increased virulence on the banana host.</title>
        <authorList>
            <person name="Chang T.-C."/>
            <person name="Salvucci A."/>
            <person name="Crous P.W."/>
            <person name="Stergiopoulos I."/>
        </authorList>
    </citation>
    <scope>NUCLEOTIDE SEQUENCE [LARGE SCALE GENOMIC DNA]</scope>
    <source>
        <strain evidence="3 4">CBS 116634</strain>
    </source>
</reference>
<gene>
    <name evidence="3" type="ORF">AC579_8851</name>
</gene>
<accession>A0A139IHA4</accession>
<feature type="region of interest" description="Disordered" evidence="1">
    <location>
        <begin position="157"/>
        <end position="179"/>
    </location>
</feature>
<protein>
    <recommendedName>
        <fullName evidence="2">BTB domain-containing protein</fullName>
    </recommendedName>
</protein>
<sequence length="335" mass="38198">MALSYKAVIQSKTTRFVVGSGKAIFHVHQGILNHYGLFLEERDDTNCVRLSNVYADTFSRFIEFLYTGDYATAEPDVAVIEIPDDEAVVSIDDETPPSSHGDEVPECEEVASEPHLGEEPVLQPGLFWDSFGMSAKKKKKQQKKSCRNDEFGIFMDESIEPIPEPVPEPKPTRFSPFKMSKTKPDPWQEFLEMSCGKQPPLEKLHMSAEQNRTSPHLDYSPVFLCHARLHTLAEHYDLEALQKLSLHKLHQILVNFEPIRERASDIGALLQYAYCNEASDDDHQAENKTELQKLVICYVCCKIDQIKEDETFKSVVSGRNNASWDLLEKMMKRLS</sequence>
<dbReference type="AlphaFoldDB" id="A0A139IHA4"/>
<dbReference type="EMBL" id="LFZO01000097">
    <property type="protein sequence ID" value="KXT13975.1"/>
    <property type="molecule type" value="Genomic_DNA"/>
</dbReference>
<dbReference type="PROSITE" id="PS50097">
    <property type="entry name" value="BTB"/>
    <property type="match status" value="1"/>
</dbReference>
<dbReference type="Proteomes" id="UP000073492">
    <property type="component" value="Unassembled WGS sequence"/>
</dbReference>
<evidence type="ECO:0000313" key="4">
    <source>
        <dbReference type="Proteomes" id="UP000073492"/>
    </source>
</evidence>
<dbReference type="InterPro" id="IPR000210">
    <property type="entry name" value="BTB/POZ_dom"/>
</dbReference>
<comment type="caution">
    <text evidence="3">The sequence shown here is derived from an EMBL/GenBank/DDBJ whole genome shotgun (WGS) entry which is preliminary data.</text>
</comment>
<evidence type="ECO:0000256" key="1">
    <source>
        <dbReference type="SAM" id="MobiDB-lite"/>
    </source>
</evidence>
<evidence type="ECO:0000259" key="2">
    <source>
        <dbReference type="PROSITE" id="PS50097"/>
    </source>
</evidence>
<proteinExistence type="predicted"/>